<dbReference type="SUPFAM" id="SSF49493">
    <property type="entry name" value="HSP40/DnaJ peptide-binding domain"/>
    <property type="match status" value="2"/>
</dbReference>
<dbReference type="PRINTS" id="PR00625">
    <property type="entry name" value="JDOMAIN"/>
</dbReference>
<dbReference type="InterPro" id="IPR002939">
    <property type="entry name" value="DnaJ_C"/>
</dbReference>
<feature type="domain" description="J" evidence="9">
    <location>
        <begin position="6"/>
        <end position="71"/>
    </location>
</feature>
<dbReference type="Pfam" id="PF01556">
    <property type="entry name" value="DnaJ_C"/>
    <property type="match status" value="1"/>
</dbReference>
<accession>U5DQ90</accession>
<dbReference type="PROSITE" id="PS00636">
    <property type="entry name" value="DNAJ_1"/>
    <property type="match status" value="1"/>
</dbReference>
<keyword evidence="6" id="KW-0346">Stress response</keyword>
<feature type="compositionally biased region" description="Basic and acidic residues" evidence="8">
    <location>
        <begin position="66"/>
        <end position="75"/>
    </location>
</feature>
<dbReference type="SUPFAM" id="SSF46565">
    <property type="entry name" value="Chaperone J-domain"/>
    <property type="match status" value="1"/>
</dbReference>
<dbReference type="GO" id="GO:0042026">
    <property type="term" value="P:protein refolding"/>
    <property type="evidence" value="ECO:0007669"/>
    <property type="project" value="TreeGrafter"/>
</dbReference>
<dbReference type="GO" id="GO:0005737">
    <property type="term" value="C:cytoplasm"/>
    <property type="evidence" value="ECO:0007669"/>
    <property type="project" value="TreeGrafter"/>
</dbReference>
<evidence type="ECO:0000256" key="6">
    <source>
        <dbReference type="ARBA" id="ARBA00023016"/>
    </source>
</evidence>
<comment type="caution">
    <text evidence="10">The sequence shown here is derived from an EMBL/GenBank/DDBJ whole genome shotgun (WGS) entry which is preliminary data.</text>
</comment>
<dbReference type="Pfam" id="PF00226">
    <property type="entry name" value="DnaJ"/>
    <property type="match status" value="1"/>
</dbReference>
<keyword evidence="2" id="KW-0479">Metal-binding</keyword>
<evidence type="ECO:0000256" key="3">
    <source>
        <dbReference type="ARBA" id="ARBA00022737"/>
    </source>
</evidence>
<dbReference type="Gene3D" id="2.60.260.20">
    <property type="entry name" value="Urease metallochaperone UreE, N-terminal domain"/>
    <property type="match status" value="2"/>
</dbReference>
<reference evidence="10 11" key="1">
    <citation type="submission" date="2013-05" db="EMBL/GenBank/DDBJ databases">
        <title>Draft genome sequence of Rubidibacter lacunae KORDI 51-2.</title>
        <authorList>
            <person name="Choi D.H."/>
            <person name="Noh J.H."/>
            <person name="Kwon K.-K."/>
            <person name="Lee J.-H."/>
            <person name="Ryu J.-Y."/>
        </authorList>
    </citation>
    <scope>NUCLEOTIDE SEQUENCE [LARGE SCALE GENOMIC DNA]</scope>
    <source>
        <strain evidence="10 11">KORDI 51-2</strain>
    </source>
</reference>
<dbReference type="STRING" id="582515.KR51_00015250"/>
<dbReference type="CDD" id="cd10747">
    <property type="entry name" value="DnaJ_C"/>
    <property type="match status" value="1"/>
</dbReference>
<dbReference type="InterPro" id="IPR018253">
    <property type="entry name" value="DnaJ_domain_CS"/>
</dbReference>
<evidence type="ECO:0000256" key="7">
    <source>
        <dbReference type="ARBA" id="ARBA00023186"/>
    </source>
</evidence>
<dbReference type="CDD" id="cd06257">
    <property type="entry name" value="DnaJ"/>
    <property type="match status" value="1"/>
</dbReference>
<dbReference type="InterPro" id="IPR008971">
    <property type="entry name" value="HSP40/DnaJ_pept-bd"/>
</dbReference>
<dbReference type="PATRIC" id="fig|582515.4.peg.1721"/>
<evidence type="ECO:0000259" key="9">
    <source>
        <dbReference type="PROSITE" id="PS50076"/>
    </source>
</evidence>
<dbReference type="PANTHER" id="PTHR43096">
    <property type="entry name" value="DNAJ HOMOLOG 1, MITOCHONDRIAL-RELATED"/>
    <property type="match status" value="1"/>
</dbReference>
<dbReference type="Gene3D" id="1.10.287.110">
    <property type="entry name" value="DnaJ domain"/>
    <property type="match status" value="1"/>
</dbReference>
<sequence>MQNFRNYYAILNLAPDVKPNDIKAAYRRLARQYHPDLNPGDKASEERFKDIVEAYDVLGDPTKREQYDDLRDWHQQNRPMRAGRNGRSTNGQRNGKSRTNGSSPYGGDFNRFTEQVLGRRGTRVRSDTRSEEQRRVPVDETDPFRPGTTKKAYKVRAPGSPTTHERARDVEARLSLPLEKAYRGGRERIRLEDGRSLEVDMPPGMTGGQQMRLRGQGLFGGDLYLNIDIQPHPFFELDGIDVFCQVPIAPSEAVLGGAVEVPTLDGLVKMSIPPGVASGKRLKLANKGYISEDGDRGDQLVEIQIAVPQELTAEERDLYEQLRRLETFDPRKDAFGL</sequence>
<evidence type="ECO:0000313" key="11">
    <source>
        <dbReference type="Proteomes" id="UP000016960"/>
    </source>
</evidence>
<protein>
    <submittedName>
        <fullName evidence="10">DnaJ-class molecular chaperone with C-terminal Zn finger domain protein</fullName>
    </submittedName>
</protein>
<feature type="compositionally biased region" description="Basic and acidic residues" evidence="8">
    <location>
        <begin position="124"/>
        <end position="138"/>
    </location>
</feature>
<dbReference type="eggNOG" id="COG0484">
    <property type="taxonomic scope" value="Bacteria"/>
</dbReference>
<dbReference type="GO" id="GO:0008270">
    <property type="term" value="F:zinc ion binding"/>
    <property type="evidence" value="ECO:0007669"/>
    <property type="project" value="UniProtKB-KW"/>
</dbReference>
<evidence type="ECO:0000256" key="1">
    <source>
        <dbReference type="ARBA" id="ARBA00022705"/>
    </source>
</evidence>
<keyword evidence="11" id="KW-1185">Reference proteome</keyword>
<evidence type="ECO:0000256" key="2">
    <source>
        <dbReference type="ARBA" id="ARBA00022723"/>
    </source>
</evidence>
<dbReference type="PANTHER" id="PTHR43096:SF10">
    <property type="entry name" value="CHAPERONE PROTEIN DNAJ A6, CHLOROPLASTIC"/>
    <property type="match status" value="1"/>
</dbReference>
<dbReference type="PROSITE" id="PS50076">
    <property type="entry name" value="DNAJ_2"/>
    <property type="match status" value="1"/>
</dbReference>
<evidence type="ECO:0000313" key="10">
    <source>
        <dbReference type="EMBL" id="ERN41860.1"/>
    </source>
</evidence>
<dbReference type="RefSeq" id="WP_022606203.1">
    <property type="nucleotide sequence ID" value="NZ_ASSJ01000040.1"/>
</dbReference>
<name>U5DQ90_9CHRO</name>
<dbReference type="InParanoid" id="U5DQ90"/>
<dbReference type="GO" id="GO:0006260">
    <property type="term" value="P:DNA replication"/>
    <property type="evidence" value="ECO:0007669"/>
    <property type="project" value="UniProtKB-KW"/>
</dbReference>
<keyword evidence="5" id="KW-0862">Zinc</keyword>
<dbReference type="Proteomes" id="UP000016960">
    <property type="component" value="Unassembled WGS sequence"/>
</dbReference>
<keyword evidence="4" id="KW-0863">Zinc-finger</keyword>
<proteinExistence type="predicted"/>
<gene>
    <name evidence="10" type="ORF">KR51_00015250</name>
</gene>
<evidence type="ECO:0000256" key="8">
    <source>
        <dbReference type="SAM" id="MobiDB-lite"/>
    </source>
</evidence>
<keyword evidence="7" id="KW-0143">Chaperone</keyword>
<dbReference type="EMBL" id="ASSJ01000040">
    <property type="protein sequence ID" value="ERN41860.1"/>
    <property type="molecule type" value="Genomic_DNA"/>
</dbReference>
<evidence type="ECO:0000256" key="4">
    <source>
        <dbReference type="ARBA" id="ARBA00022771"/>
    </source>
</evidence>
<dbReference type="AlphaFoldDB" id="U5DQ90"/>
<feature type="region of interest" description="Disordered" evidence="8">
    <location>
        <begin position="66"/>
        <end position="168"/>
    </location>
</feature>
<feature type="compositionally biased region" description="Polar residues" evidence="8">
    <location>
        <begin position="86"/>
        <end position="103"/>
    </location>
</feature>
<dbReference type="SMART" id="SM00271">
    <property type="entry name" value="DnaJ"/>
    <property type="match status" value="1"/>
</dbReference>
<organism evidence="10 11">
    <name type="scientific">Rubidibacter lacunae KORDI 51-2</name>
    <dbReference type="NCBI Taxonomy" id="582515"/>
    <lineage>
        <taxon>Bacteria</taxon>
        <taxon>Bacillati</taxon>
        <taxon>Cyanobacteriota</taxon>
        <taxon>Cyanophyceae</taxon>
        <taxon>Oscillatoriophycideae</taxon>
        <taxon>Chroococcales</taxon>
        <taxon>Aphanothecaceae</taxon>
        <taxon>Rubidibacter</taxon>
    </lineage>
</organism>
<keyword evidence="1" id="KW-0235">DNA replication</keyword>
<evidence type="ECO:0000256" key="5">
    <source>
        <dbReference type="ARBA" id="ARBA00022833"/>
    </source>
</evidence>
<dbReference type="GO" id="GO:0051082">
    <property type="term" value="F:unfolded protein binding"/>
    <property type="evidence" value="ECO:0007669"/>
    <property type="project" value="InterPro"/>
</dbReference>
<dbReference type="InterPro" id="IPR001623">
    <property type="entry name" value="DnaJ_domain"/>
</dbReference>
<dbReference type="OrthoDB" id="9779889at2"/>
<dbReference type="InterPro" id="IPR036869">
    <property type="entry name" value="J_dom_sf"/>
</dbReference>
<keyword evidence="3" id="KW-0677">Repeat</keyword>
<dbReference type="FunFam" id="2.60.260.20:FF:000005">
    <property type="entry name" value="Chaperone protein dnaJ 1, mitochondrial"/>
    <property type="match status" value="1"/>
</dbReference>